<evidence type="ECO:0000256" key="1">
    <source>
        <dbReference type="SAM" id="Coils"/>
    </source>
</evidence>
<proteinExistence type="predicted"/>
<feature type="compositionally biased region" description="Low complexity" evidence="2">
    <location>
        <begin position="25"/>
        <end position="38"/>
    </location>
</feature>
<dbReference type="AlphaFoldDB" id="A0A9N9N1P9"/>
<gene>
    <name evidence="3" type="ORF">DIATSA_LOCUS593</name>
</gene>
<sequence>MKIHYEKCKNNIPESRDDVEVVELASLSEPSSSASSSAKGDDCAEPSLKKKKLSANLSSFIVTTPKSTKETTDRQIAKAMFATNCSFRSIEHREVKKPFHYYAQGGKALVLPSDIRCNTVTDCFEVFVSEWQKLLKICEENREVIDPVIRAKVENMVVKRSGISSLENAEIEITRMLGISDTEEEQNEDLKQCERTSIENVAVQECFNDLANSCVNDAQYLQPSTSNLSDPTNTTNINDVVVFTSNQEIDQNQDTVILNTAELNYQDISQKLDNLLQITEILQEN</sequence>
<dbReference type="OrthoDB" id="6369905at2759"/>
<dbReference type="Proteomes" id="UP001153714">
    <property type="component" value="Chromosome 1"/>
</dbReference>
<feature type="coiled-coil region" evidence="1">
    <location>
        <begin position="258"/>
        <end position="285"/>
    </location>
</feature>
<feature type="region of interest" description="Disordered" evidence="2">
    <location>
        <begin position="25"/>
        <end position="45"/>
    </location>
</feature>
<reference evidence="3" key="1">
    <citation type="submission" date="2021-12" db="EMBL/GenBank/DDBJ databases">
        <authorList>
            <person name="King R."/>
        </authorList>
    </citation>
    <scope>NUCLEOTIDE SEQUENCE</scope>
</reference>
<reference evidence="3" key="2">
    <citation type="submission" date="2022-10" db="EMBL/GenBank/DDBJ databases">
        <authorList>
            <consortium name="ENA_rothamsted_submissions"/>
            <consortium name="culmorum"/>
            <person name="King R."/>
        </authorList>
    </citation>
    <scope>NUCLEOTIDE SEQUENCE</scope>
</reference>
<keyword evidence="4" id="KW-1185">Reference proteome</keyword>
<evidence type="ECO:0000313" key="4">
    <source>
        <dbReference type="Proteomes" id="UP001153714"/>
    </source>
</evidence>
<organism evidence="3 4">
    <name type="scientific">Diatraea saccharalis</name>
    <name type="common">sugarcane borer</name>
    <dbReference type="NCBI Taxonomy" id="40085"/>
    <lineage>
        <taxon>Eukaryota</taxon>
        <taxon>Metazoa</taxon>
        <taxon>Ecdysozoa</taxon>
        <taxon>Arthropoda</taxon>
        <taxon>Hexapoda</taxon>
        <taxon>Insecta</taxon>
        <taxon>Pterygota</taxon>
        <taxon>Neoptera</taxon>
        <taxon>Endopterygota</taxon>
        <taxon>Lepidoptera</taxon>
        <taxon>Glossata</taxon>
        <taxon>Ditrysia</taxon>
        <taxon>Pyraloidea</taxon>
        <taxon>Crambidae</taxon>
        <taxon>Crambinae</taxon>
        <taxon>Diatraea</taxon>
    </lineage>
</organism>
<protein>
    <submittedName>
        <fullName evidence="3">Uncharacterized protein</fullName>
    </submittedName>
</protein>
<accession>A0A9N9N1P9</accession>
<name>A0A9N9N1P9_9NEOP</name>
<evidence type="ECO:0000313" key="3">
    <source>
        <dbReference type="EMBL" id="CAG9782321.1"/>
    </source>
</evidence>
<evidence type="ECO:0000256" key="2">
    <source>
        <dbReference type="SAM" id="MobiDB-lite"/>
    </source>
</evidence>
<dbReference type="EMBL" id="OU893332">
    <property type="protein sequence ID" value="CAG9782321.1"/>
    <property type="molecule type" value="Genomic_DNA"/>
</dbReference>
<keyword evidence="1" id="KW-0175">Coiled coil</keyword>